<dbReference type="GO" id="GO:0046872">
    <property type="term" value="F:metal ion binding"/>
    <property type="evidence" value="ECO:0007669"/>
    <property type="project" value="UniProtKB-KW"/>
</dbReference>
<evidence type="ECO:0000313" key="9">
    <source>
        <dbReference type="EMBL" id="KJX99212.1"/>
    </source>
</evidence>
<feature type="compositionally biased region" description="Polar residues" evidence="6">
    <location>
        <begin position="199"/>
        <end position="217"/>
    </location>
</feature>
<feature type="compositionally biased region" description="Low complexity" evidence="6">
    <location>
        <begin position="639"/>
        <end position="651"/>
    </location>
</feature>
<evidence type="ECO:0000259" key="8">
    <source>
        <dbReference type="PROSITE" id="PS50238"/>
    </source>
</evidence>
<proteinExistence type="predicted"/>
<keyword evidence="4" id="KW-0440">LIM domain</keyword>
<dbReference type="CDD" id="cd09395">
    <property type="entry name" value="LIM2_Rga"/>
    <property type="match status" value="1"/>
</dbReference>
<feature type="domain" description="LIM zinc-binding" evidence="7">
    <location>
        <begin position="19"/>
        <end position="81"/>
    </location>
</feature>
<dbReference type="Pfam" id="PF00620">
    <property type="entry name" value="RhoGAP"/>
    <property type="match status" value="1"/>
</dbReference>
<gene>
    <name evidence="9" type="ORF">TI39_contig368g00031</name>
</gene>
<feature type="compositionally biased region" description="Polar residues" evidence="6">
    <location>
        <begin position="182"/>
        <end position="191"/>
    </location>
</feature>
<dbReference type="Gene3D" id="2.10.110.10">
    <property type="entry name" value="Cysteine Rich Protein"/>
    <property type="match status" value="2"/>
</dbReference>
<accession>A0A0F4GQ85</accession>
<feature type="coiled-coil region" evidence="5">
    <location>
        <begin position="744"/>
        <end position="782"/>
    </location>
</feature>
<evidence type="ECO:0000256" key="4">
    <source>
        <dbReference type="PROSITE-ProRule" id="PRU00125"/>
    </source>
</evidence>
<dbReference type="InterPro" id="IPR008936">
    <property type="entry name" value="Rho_GTPase_activation_prot"/>
</dbReference>
<dbReference type="CDD" id="cd09394">
    <property type="entry name" value="LIM1_Rga"/>
    <property type="match status" value="1"/>
</dbReference>
<dbReference type="OrthoDB" id="79452at2759"/>
<dbReference type="PROSITE" id="PS50238">
    <property type="entry name" value="RHOGAP"/>
    <property type="match status" value="1"/>
</dbReference>
<dbReference type="GO" id="GO:0005096">
    <property type="term" value="F:GTPase activator activity"/>
    <property type="evidence" value="ECO:0007669"/>
    <property type="project" value="UniProtKB-KW"/>
</dbReference>
<evidence type="ECO:0000256" key="3">
    <source>
        <dbReference type="ARBA" id="ARBA00022833"/>
    </source>
</evidence>
<feature type="compositionally biased region" description="Polar residues" evidence="6">
    <location>
        <begin position="627"/>
        <end position="636"/>
    </location>
</feature>
<dbReference type="STRING" id="1047168.A0A0F4GQ85"/>
<dbReference type="SUPFAM" id="SSF48350">
    <property type="entry name" value="GTPase activation domain, GAP"/>
    <property type="match status" value="1"/>
</dbReference>
<feature type="compositionally biased region" description="Basic residues" evidence="6">
    <location>
        <begin position="379"/>
        <end position="388"/>
    </location>
</feature>
<feature type="compositionally biased region" description="Polar residues" evidence="6">
    <location>
        <begin position="411"/>
        <end position="421"/>
    </location>
</feature>
<dbReference type="GO" id="GO:0005938">
    <property type="term" value="C:cell cortex"/>
    <property type="evidence" value="ECO:0007669"/>
    <property type="project" value="UniProtKB-ARBA"/>
</dbReference>
<keyword evidence="1" id="KW-0343">GTPase activation</keyword>
<dbReference type="Gene3D" id="1.10.555.10">
    <property type="entry name" value="Rho GTPase activation protein"/>
    <property type="match status" value="1"/>
</dbReference>
<dbReference type="InterPro" id="IPR000198">
    <property type="entry name" value="RhoGAP_dom"/>
</dbReference>
<dbReference type="AlphaFoldDB" id="A0A0F4GQ85"/>
<dbReference type="InterPro" id="IPR050729">
    <property type="entry name" value="Rho-GAP"/>
</dbReference>
<feature type="coiled-coil region" evidence="5">
    <location>
        <begin position="655"/>
        <end position="709"/>
    </location>
</feature>
<dbReference type="PROSITE" id="PS50023">
    <property type="entry name" value="LIM_DOMAIN_2"/>
    <property type="match status" value="1"/>
</dbReference>
<dbReference type="PANTHER" id="PTHR23176">
    <property type="entry name" value="RHO/RAC/CDC GTPASE-ACTIVATING PROTEIN"/>
    <property type="match status" value="1"/>
</dbReference>
<feature type="compositionally biased region" description="Low complexity" evidence="6">
    <location>
        <begin position="460"/>
        <end position="474"/>
    </location>
</feature>
<evidence type="ECO:0000256" key="6">
    <source>
        <dbReference type="SAM" id="MobiDB-lite"/>
    </source>
</evidence>
<evidence type="ECO:0000259" key="7">
    <source>
        <dbReference type="PROSITE" id="PS50023"/>
    </source>
</evidence>
<sequence>MESPGAYPESPTEQDDVVYPCKGCGEILEEGKAFELAGNRWHIDCFRCNTCGTLLDSDANLLLLGDGSLICNNCTYSCNACGNKIEDLAILTGDQAFCSGCFRCRNCKRKIENLRYARTSQGIFCMSCHESLMARRRKKARTPKAAAGSSGAPEKALPSLPPGAAHSAAFTPDLETPPGEKSSGTPSTQPASPRDRLSNSRNGASANGPTLPASTYNEVRPSNAASPSTEDEDGSEQGFLPMAFDPTPVATPSLSIPRKQIQRPHDPSPPVQKENQPVDYFGRNGRLSASSALRNGLKEESGFGSGTAASSRSVSTEREQERAAAKPSPHILQQDKGRHSTKNTPALSGGSPLVSNGQDKAGKSRVATDTFTLQEAPKAKKGSSRRNSKGGGVSPIDSQSKDPHANKPVSPLSTDSQNSVNPFDEPRHKAGQHPAAGSPAVPVPPPRSAERGLPARGDSLATAAAAATRLQQATHDSSLQATSGHERNKSTGSIKLQLADSQRSRMSAEGLPLRSANRPSAPSKSVANDDFITPRHAPLPPAGERHRHNDSISTLQSEDRPSIDGHMGLHSAGLPKYSLDGGFSMDDEMGRILRGEQSQEPGQTSSPSVLRRVSNAVKHGRSFSDRAATTTTSPKADSSEISSPSITSPTSADGLESLRTSLRRAQNHIAELESEKISLQDKLDGSSEIKAVNNELNAKRNTMAFLDTQREMVVRELEIMTEHLSKAKDNNQPLDLASLKTSILKDFAESLQKLKQNMSSEIEDLMHKRSELTDEIGNLIQMKDKGFQEYETLSSKNAQLVHHNNELLRNIQGVYQDNRVANGADKSTNGLGIFHPSAKVETPGSQSEMRNLNLVNTDPSMPNLLHDTEVEPAAVLTAPQVVNIRKGAKPNKFNWRRGGEKITGTLTKGIKGAFVNNEKGQGNYSIGMPYNNSHQAIGGSDGGSMHSGKMGSDFGLFPQKNGGATHLKSNSSSNLVIGNDPSVLFGSELSARCAFEKLPVPSIVTHCITQVEARGISVEGVYRKSGGAGQVKIVQTGFEKDANYDISDEDLDIHAVTSALKQYFRKLPTPLITYDVYDLLLEAGQVGKDGGAAGKEKQTLALRAAVDELPEAHRVTLRTLVRHLTKVMAYEPQNLMTPLNLAVVFAPTIMRPLSIEREMTDMQSQRTAVQAMLELSKGIFEEGE</sequence>
<name>A0A0F4GQ85_9PEZI</name>
<keyword evidence="3 4" id="KW-0862">Zinc</keyword>
<dbReference type="CDD" id="cd00159">
    <property type="entry name" value="RhoGAP"/>
    <property type="match status" value="1"/>
</dbReference>
<keyword evidence="5" id="KW-0175">Coiled coil</keyword>
<feature type="compositionally biased region" description="Polar residues" evidence="6">
    <location>
        <begin position="490"/>
        <end position="505"/>
    </location>
</feature>
<dbReference type="PROSITE" id="PS00478">
    <property type="entry name" value="LIM_DOMAIN_1"/>
    <property type="match status" value="1"/>
</dbReference>
<feature type="region of interest" description="Disordered" evidence="6">
    <location>
        <begin position="139"/>
        <end position="571"/>
    </location>
</feature>
<reference evidence="9 10" key="1">
    <citation type="submission" date="2015-03" db="EMBL/GenBank/DDBJ databases">
        <title>RNA-seq based gene annotation and comparative genomics of four Zymoseptoria species reveal species-specific pathogenicity related genes and transposable element activity.</title>
        <authorList>
            <person name="Grandaubert J."/>
            <person name="Bhattacharyya A."/>
            <person name="Stukenbrock E.H."/>
        </authorList>
    </citation>
    <scope>NUCLEOTIDE SEQUENCE [LARGE SCALE GENOMIC DNA]</scope>
    <source>
        <strain evidence="9 10">Zb18110</strain>
    </source>
</reference>
<dbReference type="Proteomes" id="UP000033647">
    <property type="component" value="Unassembled WGS sequence"/>
</dbReference>
<dbReference type="PANTHER" id="PTHR23176:SF128">
    <property type="entry name" value="RHO GTPASE-ACTIVATING PROTEIN RGD1"/>
    <property type="match status" value="1"/>
</dbReference>
<dbReference type="GO" id="GO:0007165">
    <property type="term" value="P:signal transduction"/>
    <property type="evidence" value="ECO:0007669"/>
    <property type="project" value="InterPro"/>
</dbReference>
<dbReference type="InterPro" id="IPR001781">
    <property type="entry name" value="Znf_LIM"/>
</dbReference>
<feature type="domain" description="Rho-GAP" evidence="8">
    <location>
        <begin position="987"/>
        <end position="1180"/>
    </location>
</feature>
<evidence type="ECO:0000256" key="5">
    <source>
        <dbReference type="SAM" id="Coils"/>
    </source>
</evidence>
<keyword evidence="2 4" id="KW-0479">Metal-binding</keyword>
<dbReference type="SMART" id="SM00324">
    <property type="entry name" value="RhoGAP"/>
    <property type="match status" value="1"/>
</dbReference>
<dbReference type="FunFam" id="2.10.110.10:FF:000044">
    <property type="entry name" value="Rho GTPase activator Rga"/>
    <property type="match status" value="1"/>
</dbReference>
<dbReference type="SMART" id="SM00132">
    <property type="entry name" value="LIM"/>
    <property type="match status" value="2"/>
</dbReference>
<dbReference type="EMBL" id="LAFY01000360">
    <property type="protein sequence ID" value="KJX99212.1"/>
    <property type="molecule type" value="Genomic_DNA"/>
</dbReference>
<evidence type="ECO:0000313" key="10">
    <source>
        <dbReference type="Proteomes" id="UP000033647"/>
    </source>
</evidence>
<comment type="caution">
    <text evidence="9">The sequence shown here is derived from an EMBL/GenBank/DDBJ whole genome shotgun (WGS) entry which is preliminary data.</text>
</comment>
<feature type="compositionally biased region" description="Basic and acidic residues" evidence="6">
    <location>
        <begin position="315"/>
        <end position="324"/>
    </location>
</feature>
<organism evidence="9 10">
    <name type="scientific">Zymoseptoria brevis</name>
    <dbReference type="NCBI Taxonomy" id="1047168"/>
    <lineage>
        <taxon>Eukaryota</taxon>
        <taxon>Fungi</taxon>
        <taxon>Dikarya</taxon>
        <taxon>Ascomycota</taxon>
        <taxon>Pezizomycotina</taxon>
        <taxon>Dothideomycetes</taxon>
        <taxon>Dothideomycetidae</taxon>
        <taxon>Mycosphaerellales</taxon>
        <taxon>Mycosphaerellaceae</taxon>
        <taxon>Zymoseptoria</taxon>
    </lineage>
</organism>
<protein>
    <submittedName>
        <fullName evidence="9">Rho GTPase activator Rga like protein</fullName>
    </submittedName>
</protein>
<feature type="compositionally biased region" description="Polar residues" evidence="6">
    <location>
        <begin position="517"/>
        <end position="526"/>
    </location>
</feature>
<evidence type="ECO:0000256" key="1">
    <source>
        <dbReference type="ARBA" id="ARBA00022468"/>
    </source>
</evidence>
<feature type="region of interest" description="Disordered" evidence="6">
    <location>
        <begin position="618"/>
        <end position="653"/>
    </location>
</feature>
<evidence type="ECO:0000256" key="2">
    <source>
        <dbReference type="ARBA" id="ARBA00022723"/>
    </source>
</evidence>
<keyword evidence="10" id="KW-1185">Reference proteome</keyword>
<dbReference type="Pfam" id="PF00412">
    <property type="entry name" value="LIM"/>
    <property type="match status" value="1"/>
</dbReference>